<comment type="caution">
    <text evidence="2">The sequence shown here is derived from an EMBL/GenBank/DDBJ whole genome shotgun (WGS) entry which is preliminary data.</text>
</comment>
<dbReference type="InterPro" id="IPR002818">
    <property type="entry name" value="DJ-1/PfpI"/>
</dbReference>
<dbReference type="GO" id="GO:0005737">
    <property type="term" value="C:cytoplasm"/>
    <property type="evidence" value="ECO:0007669"/>
    <property type="project" value="TreeGrafter"/>
</dbReference>
<dbReference type="AlphaFoldDB" id="A0A0D0ZVP3"/>
<evidence type="ECO:0000259" key="1">
    <source>
        <dbReference type="Pfam" id="PF01965"/>
    </source>
</evidence>
<dbReference type="SUPFAM" id="SSF52317">
    <property type="entry name" value="Class I glutamine amidotransferase-like"/>
    <property type="match status" value="1"/>
</dbReference>
<dbReference type="Gene3D" id="3.40.50.880">
    <property type="match status" value="1"/>
</dbReference>
<dbReference type="InterPro" id="IPR029062">
    <property type="entry name" value="Class_I_gatase-like"/>
</dbReference>
<dbReference type="HOGENOM" id="CLU_000445_44_5_9"/>
<dbReference type="OrthoDB" id="6003696at2"/>
<sequence>MKKIIYLYILESMAEWEVGYILQAISMESMLKKQNREFVIKTVSTSKNPIQTIGGLTITPDCLLDEIDENNVVALLLPGAESWNSEENNQILEKALSYIDKGILVGAICGATLALADLKVLDKFKHTSNSLDYLTLFSKQYSGKELYVNSPAVVDCNLITASSAGGLLWAKHIIQYLNVFPCDIIESWYNYYSTGDPKYFTELISQSI</sequence>
<dbReference type="PANTHER" id="PTHR48094:SF19">
    <property type="entry name" value="DJ-1_PFPI DOMAIN-CONTAINING PROTEIN"/>
    <property type="match status" value="1"/>
</dbReference>
<evidence type="ECO:0000313" key="3">
    <source>
        <dbReference type="Proteomes" id="UP000032250"/>
    </source>
</evidence>
<dbReference type="Proteomes" id="UP000032250">
    <property type="component" value="Unassembled WGS sequence"/>
</dbReference>
<reference evidence="2 3" key="1">
    <citation type="submission" date="2014-06" db="EMBL/GenBank/DDBJ databases">
        <title>Genome characterization of distinct group I Clostridium botulinum lineages.</title>
        <authorList>
            <person name="Giordani F."/>
            <person name="Anselmo A."/>
            <person name="Fillo S."/>
            <person name="Palozzi A.M."/>
            <person name="Fortunato A."/>
            <person name="Gentile B."/>
            <person name="Ciammaruconi A."/>
            <person name="Anniballi F."/>
            <person name="De Medici D."/>
            <person name="Lista F."/>
        </authorList>
    </citation>
    <scope>NUCLEOTIDE SEQUENCE [LARGE SCALE GENOMIC DNA]</scope>
    <source>
        <strain evidence="2 3">B2 450</strain>
    </source>
</reference>
<keyword evidence="2" id="KW-0808">Transferase</keyword>
<keyword evidence="2" id="KW-0315">Glutamine amidotransferase</keyword>
<protein>
    <submittedName>
        <fullName evidence="2">Glutamine amidotransferase</fullName>
    </submittedName>
</protein>
<dbReference type="PANTHER" id="PTHR48094">
    <property type="entry name" value="PROTEIN/NUCLEIC ACID DEGLYCASE DJ-1-RELATED"/>
    <property type="match status" value="1"/>
</dbReference>
<dbReference type="Pfam" id="PF01965">
    <property type="entry name" value="DJ-1_PfpI"/>
    <property type="match status" value="1"/>
</dbReference>
<accession>A0A0D0ZVP3</accession>
<organism evidence="2 3">
    <name type="scientific">Clostridium botulinum B2 450</name>
    <dbReference type="NCBI Taxonomy" id="1379739"/>
    <lineage>
        <taxon>Bacteria</taxon>
        <taxon>Bacillati</taxon>
        <taxon>Bacillota</taxon>
        <taxon>Clostridia</taxon>
        <taxon>Eubacteriales</taxon>
        <taxon>Clostridiaceae</taxon>
        <taxon>Clostridium</taxon>
    </lineage>
</organism>
<dbReference type="GO" id="GO:0016740">
    <property type="term" value="F:transferase activity"/>
    <property type="evidence" value="ECO:0007669"/>
    <property type="project" value="UniProtKB-KW"/>
</dbReference>
<dbReference type="EMBL" id="JXSU01000007">
    <property type="protein sequence ID" value="KIS22733.1"/>
    <property type="molecule type" value="Genomic_DNA"/>
</dbReference>
<gene>
    <name evidence="2" type="ORF">N495_03755</name>
</gene>
<feature type="domain" description="DJ-1/PfpI" evidence="1">
    <location>
        <begin position="5"/>
        <end position="167"/>
    </location>
</feature>
<dbReference type="RefSeq" id="WP_003488823.1">
    <property type="nucleotide sequence ID" value="NZ_JXSU01000007.1"/>
</dbReference>
<dbReference type="InterPro" id="IPR050325">
    <property type="entry name" value="Prot/Nucl_acid_deglycase"/>
</dbReference>
<proteinExistence type="predicted"/>
<evidence type="ECO:0000313" key="2">
    <source>
        <dbReference type="EMBL" id="KIS22733.1"/>
    </source>
</evidence>
<name>A0A0D0ZVP3_CLOBO</name>
<dbReference type="PATRIC" id="fig|1379739.3.peg.1067"/>